<evidence type="ECO:0000256" key="2">
    <source>
        <dbReference type="ARBA" id="ARBA00004167"/>
    </source>
</evidence>
<dbReference type="GO" id="GO:0005506">
    <property type="term" value="F:iron ion binding"/>
    <property type="evidence" value="ECO:0007669"/>
    <property type="project" value="InterPro"/>
</dbReference>
<dbReference type="GO" id="GO:0016705">
    <property type="term" value="F:oxidoreductase activity, acting on paired donors, with incorporation or reduction of molecular oxygen"/>
    <property type="evidence" value="ECO:0007669"/>
    <property type="project" value="InterPro"/>
</dbReference>
<evidence type="ECO:0000256" key="10">
    <source>
        <dbReference type="RuleBase" id="RU000461"/>
    </source>
</evidence>
<evidence type="ECO:0000256" key="5">
    <source>
        <dbReference type="ARBA" id="ARBA00022723"/>
    </source>
</evidence>
<comment type="caution">
    <text evidence="11">The sequence shown here is derived from an EMBL/GenBank/DDBJ whole genome shotgun (WGS) entry which is preliminary data.</text>
</comment>
<dbReference type="InterPro" id="IPR017972">
    <property type="entry name" value="Cyt_P450_CS"/>
</dbReference>
<comment type="similarity">
    <text evidence="3 10">Belongs to the cytochrome P450 family.</text>
</comment>
<dbReference type="Proteomes" id="UP001190926">
    <property type="component" value="Unassembled WGS sequence"/>
</dbReference>
<dbReference type="GO" id="GO:0016020">
    <property type="term" value="C:membrane"/>
    <property type="evidence" value="ECO:0007669"/>
    <property type="project" value="UniProtKB-SubCell"/>
</dbReference>
<keyword evidence="4 9" id="KW-0349">Heme</keyword>
<dbReference type="InterPro" id="IPR002401">
    <property type="entry name" value="Cyt_P450_E_grp-I"/>
</dbReference>
<evidence type="ECO:0000256" key="1">
    <source>
        <dbReference type="ARBA" id="ARBA00001971"/>
    </source>
</evidence>
<dbReference type="Pfam" id="PF00067">
    <property type="entry name" value="p450"/>
    <property type="match status" value="1"/>
</dbReference>
<dbReference type="EMBL" id="SDAM02000779">
    <property type="protein sequence ID" value="KAH6823546.1"/>
    <property type="molecule type" value="Genomic_DNA"/>
</dbReference>
<keyword evidence="12" id="KW-1185">Reference proteome</keyword>
<dbReference type="AlphaFoldDB" id="A0AAD4IY56"/>
<evidence type="ECO:0000313" key="11">
    <source>
        <dbReference type="EMBL" id="KAH6823546.1"/>
    </source>
</evidence>
<keyword evidence="5 9" id="KW-0479">Metal-binding</keyword>
<reference evidence="11 12" key="1">
    <citation type="journal article" date="2021" name="Nat. Commun.">
        <title>Incipient diploidization of the medicinal plant Perilla within 10,000 years.</title>
        <authorList>
            <person name="Zhang Y."/>
            <person name="Shen Q."/>
            <person name="Leng L."/>
            <person name="Zhang D."/>
            <person name="Chen S."/>
            <person name="Shi Y."/>
            <person name="Ning Z."/>
            <person name="Chen S."/>
        </authorList>
    </citation>
    <scope>NUCLEOTIDE SEQUENCE [LARGE SCALE GENOMIC DNA]</scope>
    <source>
        <strain evidence="12">cv. PC099</strain>
    </source>
</reference>
<keyword evidence="8 10" id="KW-0503">Monooxygenase</keyword>
<proteinExistence type="inferred from homology"/>
<evidence type="ECO:0000256" key="9">
    <source>
        <dbReference type="PIRSR" id="PIRSR602401-1"/>
    </source>
</evidence>
<dbReference type="PANTHER" id="PTHR47944:SF19">
    <property type="entry name" value="CYTOCHROME P450 77A4"/>
    <property type="match status" value="1"/>
</dbReference>
<protein>
    <submittedName>
        <fullName evidence="11">Phenylalanine N-monooxygenase-like protein</fullName>
    </submittedName>
</protein>
<dbReference type="Gene3D" id="1.10.630.10">
    <property type="entry name" value="Cytochrome P450"/>
    <property type="match status" value="1"/>
</dbReference>
<evidence type="ECO:0000256" key="4">
    <source>
        <dbReference type="ARBA" id="ARBA00022617"/>
    </source>
</evidence>
<dbReference type="PRINTS" id="PR00463">
    <property type="entry name" value="EP450I"/>
</dbReference>
<accession>A0AAD4IY56</accession>
<comment type="subcellular location">
    <subcellularLocation>
        <location evidence="2">Membrane</location>
        <topology evidence="2">Single-pass membrane protein</topology>
    </subcellularLocation>
</comment>
<evidence type="ECO:0000256" key="8">
    <source>
        <dbReference type="ARBA" id="ARBA00023033"/>
    </source>
</evidence>
<keyword evidence="6 10" id="KW-0560">Oxidoreductase</keyword>
<comment type="cofactor">
    <cofactor evidence="1 9">
        <name>heme</name>
        <dbReference type="ChEBI" id="CHEBI:30413"/>
    </cofactor>
</comment>
<dbReference type="InterPro" id="IPR036396">
    <property type="entry name" value="Cyt_P450_sf"/>
</dbReference>
<feature type="binding site" description="axial binding residue" evidence="9">
    <location>
        <position position="455"/>
    </location>
    <ligand>
        <name>heme</name>
        <dbReference type="ChEBI" id="CHEBI:30413"/>
    </ligand>
    <ligandPart>
        <name>Fe</name>
        <dbReference type="ChEBI" id="CHEBI:18248"/>
    </ligandPart>
</feature>
<dbReference type="PROSITE" id="PS00086">
    <property type="entry name" value="CYTOCHROME_P450"/>
    <property type="match status" value="1"/>
</dbReference>
<name>A0AAD4IY56_PERFH</name>
<sequence length="520" mass="58593">MEYLLLLALGFVVSIIFYKTTRTKTATMPPLPPGPTGYPIVGCLPKMVKNKPAFRWIHQTMQDFNTEIACFHLGRVHFVVVSSPELARQFLKEQDAIFALRPHSLSARIASIDYLSAVLAPGGNQWKKMKKIMVSEVLSIGLHERLHARRCEEVDHLVRYIYNQCKNPCKNGVINVRDAVKLYCGSVIRKLVFGKRFFGSGLKDGGQGIEEREHMDGLFTTLSHLYGFAIADCVPFLEMFDLDSHKKIVTNAIKCMRKYHDPEINNRVKMWRSGVRNTNKDILDVLISLKDSNNNPSLSIDEIKAQVNEIFLATIDNPSNIVEWAMAEMINQPHFLHLASKELDEVVGKNKLVQESDLSKLNYIKACVKEAFRLHPVGPFNLPHVSTADTVVGGYFIPKGSHILLSRLGLGRNPRVWEDPLEFKPERHIVNETSEVELNDPELRMLSFSIGRRGCPGVRLGSTMATILLARLIQGFVWRPPCDHASGIDLIESRGDLSLATPLTAHAIPRLNSQVYQQIL</sequence>
<evidence type="ECO:0000313" key="12">
    <source>
        <dbReference type="Proteomes" id="UP001190926"/>
    </source>
</evidence>
<dbReference type="GO" id="GO:0020037">
    <property type="term" value="F:heme binding"/>
    <property type="evidence" value="ECO:0007669"/>
    <property type="project" value="InterPro"/>
</dbReference>
<gene>
    <name evidence="11" type="ORF">C2S53_012308</name>
</gene>
<dbReference type="InterPro" id="IPR001128">
    <property type="entry name" value="Cyt_P450"/>
</dbReference>
<evidence type="ECO:0000256" key="3">
    <source>
        <dbReference type="ARBA" id="ARBA00010617"/>
    </source>
</evidence>
<dbReference type="SUPFAM" id="SSF48264">
    <property type="entry name" value="Cytochrome P450"/>
    <property type="match status" value="1"/>
</dbReference>
<keyword evidence="7 9" id="KW-0408">Iron</keyword>
<evidence type="ECO:0000256" key="6">
    <source>
        <dbReference type="ARBA" id="ARBA00023002"/>
    </source>
</evidence>
<organism evidence="11 12">
    <name type="scientific">Perilla frutescens var. hirtella</name>
    <name type="common">Perilla citriodora</name>
    <name type="synonym">Perilla setoyensis</name>
    <dbReference type="NCBI Taxonomy" id="608512"/>
    <lineage>
        <taxon>Eukaryota</taxon>
        <taxon>Viridiplantae</taxon>
        <taxon>Streptophyta</taxon>
        <taxon>Embryophyta</taxon>
        <taxon>Tracheophyta</taxon>
        <taxon>Spermatophyta</taxon>
        <taxon>Magnoliopsida</taxon>
        <taxon>eudicotyledons</taxon>
        <taxon>Gunneridae</taxon>
        <taxon>Pentapetalae</taxon>
        <taxon>asterids</taxon>
        <taxon>lamiids</taxon>
        <taxon>Lamiales</taxon>
        <taxon>Lamiaceae</taxon>
        <taxon>Nepetoideae</taxon>
        <taxon>Elsholtzieae</taxon>
        <taxon>Perilla</taxon>
    </lineage>
</organism>
<dbReference type="GO" id="GO:0004497">
    <property type="term" value="F:monooxygenase activity"/>
    <property type="evidence" value="ECO:0007669"/>
    <property type="project" value="UniProtKB-KW"/>
</dbReference>
<dbReference type="PANTHER" id="PTHR47944">
    <property type="entry name" value="CYTOCHROME P450 98A9"/>
    <property type="match status" value="1"/>
</dbReference>
<evidence type="ECO:0000256" key="7">
    <source>
        <dbReference type="ARBA" id="ARBA00023004"/>
    </source>
</evidence>